<dbReference type="Proteomes" id="UP001603857">
    <property type="component" value="Unassembled WGS sequence"/>
</dbReference>
<evidence type="ECO:0000256" key="1">
    <source>
        <dbReference type="SAM" id="MobiDB-lite"/>
    </source>
</evidence>
<proteinExistence type="predicted"/>
<accession>A0ABD1NMQ1</accession>
<dbReference type="AlphaFoldDB" id="A0ABD1NMQ1"/>
<evidence type="ECO:0008006" key="4">
    <source>
        <dbReference type="Google" id="ProtNLM"/>
    </source>
</evidence>
<dbReference type="PANTHER" id="PTHR35122">
    <property type="entry name" value="OSJNBA0093F12.14 PROTEIN"/>
    <property type="match status" value="1"/>
</dbReference>
<protein>
    <recommendedName>
        <fullName evidence="4">Late embryogenesis abundant protein</fullName>
    </recommendedName>
</protein>
<reference evidence="2 3" key="1">
    <citation type="submission" date="2024-08" db="EMBL/GenBank/DDBJ databases">
        <title>Insights into the chromosomal genome structure of Flemingia macrophylla.</title>
        <authorList>
            <person name="Ding Y."/>
            <person name="Zhao Y."/>
            <person name="Bi W."/>
            <person name="Wu M."/>
            <person name="Zhao G."/>
            <person name="Gong Y."/>
            <person name="Li W."/>
            <person name="Zhang P."/>
        </authorList>
    </citation>
    <scope>NUCLEOTIDE SEQUENCE [LARGE SCALE GENOMIC DNA]</scope>
    <source>
        <strain evidence="2">DYQJB</strain>
        <tissue evidence="2">Leaf</tissue>
    </source>
</reference>
<comment type="caution">
    <text evidence="2">The sequence shown here is derived from an EMBL/GenBank/DDBJ whole genome shotgun (WGS) entry which is preliminary data.</text>
</comment>
<keyword evidence="3" id="KW-1185">Reference proteome</keyword>
<feature type="region of interest" description="Disordered" evidence="1">
    <location>
        <begin position="37"/>
        <end position="111"/>
    </location>
</feature>
<gene>
    <name evidence="2" type="ORF">Fmac_003407</name>
</gene>
<dbReference type="InterPro" id="IPR039291">
    <property type="entry name" value="At5g17165-like"/>
</dbReference>
<dbReference type="EMBL" id="JBGMDY010000001">
    <property type="protein sequence ID" value="KAL2349407.1"/>
    <property type="molecule type" value="Genomic_DNA"/>
</dbReference>
<evidence type="ECO:0000313" key="3">
    <source>
        <dbReference type="Proteomes" id="UP001603857"/>
    </source>
</evidence>
<dbReference type="PANTHER" id="PTHR35122:SF2">
    <property type="entry name" value="OS04G0598000 PROTEIN"/>
    <property type="match status" value="1"/>
</dbReference>
<dbReference type="Pfam" id="PF22272">
    <property type="entry name" value="LEA_3b"/>
    <property type="match status" value="1"/>
</dbReference>
<organism evidence="2 3">
    <name type="scientific">Flemingia macrophylla</name>
    <dbReference type="NCBI Taxonomy" id="520843"/>
    <lineage>
        <taxon>Eukaryota</taxon>
        <taxon>Viridiplantae</taxon>
        <taxon>Streptophyta</taxon>
        <taxon>Embryophyta</taxon>
        <taxon>Tracheophyta</taxon>
        <taxon>Spermatophyta</taxon>
        <taxon>Magnoliopsida</taxon>
        <taxon>eudicotyledons</taxon>
        <taxon>Gunneridae</taxon>
        <taxon>Pentapetalae</taxon>
        <taxon>rosids</taxon>
        <taxon>fabids</taxon>
        <taxon>Fabales</taxon>
        <taxon>Fabaceae</taxon>
        <taxon>Papilionoideae</taxon>
        <taxon>50 kb inversion clade</taxon>
        <taxon>NPAAA clade</taxon>
        <taxon>indigoferoid/millettioid clade</taxon>
        <taxon>Phaseoleae</taxon>
        <taxon>Flemingia</taxon>
    </lineage>
</organism>
<name>A0ABD1NMQ1_9FABA</name>
<sequence>MAANSSSRGITALGKRVADRIWTSSSPLTLRRGAAYSSSGLYDKNPDDQIHSGPVPDDVIHATQSGKYWAPHPQTGIFGPPGDQVGAAPSTSGGERSFHSDSEVTTGSVLEEKAWFRPTSLEDCEKPHSLP</sequence>
<evidence type="ECO:0000313" key="2">
    <source>
        <dbReference type="EMBL" id="KAL2349407.1"/>
    </source>
</evidence>